<keyword evidence="7" id="KW-0259">Enterobactin biosynthesis</keyword>
<evidence type="ECO:0000256" key="4">
    <source>
        <dbReference type="ARBA" id="ARBA00011503"/>
    </source>
</evidence>
<name>A0A7W6LHG3_9HYPH</name>
<sequence>MVPAFEFTELRLPGLAPGMLGIGTRYEPMGEPVLEAAGIQLPPALATAVPSRQLEYLAGRACAVEACRRLGLDATPATTGLHREPIWPAGVVGSITHSHGEAMAVIAPSSACRSLGVDIEHIVDLQKAEDLFSVIADPAEADVLKDLTGNNLALIFTLIFCAKEAIFKATWPFVRRFIDFDEVKLVAAKSGSLTFAADAPLASQLASPGLPPVTFAAATSSITTLCIYR</sequence>
<dbReference type="EMBL" id="JACIEC010000003">
    <property type="protein sequence ID" value="MBB4144242.1"/>
    <property type="molecule type" value="Genomic_DNA"/>
</dbReference>
<protein>
    <recommendedName>
        <fullName evidence="5">Enterobactin synthase component D</fullName>
    </recommendedName>
    <alternativeName>
        <fullName evidence="8">4'-phosphopantetheinyl transferase EntD</fullName>
    </alternativeName>
    <alternativeName>
        <fullName evidence="9">Enterochelin synthase D</fullName>
    </alternativeName>
</protein>
<dbReference type="GO" id="GO:0005886">
    <property type="term" value="C:plasma membrane"/>
    <property type="evidence" value="ECO:0007669"/>
    <property type="project" value="TreeGrafter"/>
</dbReference>
<dbReference type="AlphaFoldDB" id="A0A7W6LHG3"/>
<keyword evidence="17" id="KW-1185">Reference proteome</keyword>
<dbReference type="Gene3D" id="3.90.470.20">
    <property type="entry name" value="4'-phosphopantetheinyl transferase domain"/>
    <property type="match status" value="1"/>
</dbReference>
<dbReference type="InterPro" id="IPR041354">
    <property type="entry name" value="4PPT_N"/>
</dbReference>
<dbReference type="PANTHER" id="PTHR38096">
    <property type="entry name" value="ENTEROBACTIN SYNTHASE COMPONENT D"/>
    <property type="match status" value="1"/>
</dbReference>
<feature type="domain" description="4'-phosphopantetheinyl transferase" evidence="14">
    <location>
        <begin position="114"/>
        <end position="196"/>
    </location>
</feature>
<evidence type="ECO:0000313" key="16">
    <source>
        <dbReference type="EMBL" id="MBB4144242.1"/>
    </source>
</evidence>
<feature type="domain" description="4'-phosphopantetheinyl transferase N-terminal" evidence="15">
    <location>
        <begin position="45"/>
        <end position="107"/>
    </location>
</feature>
<evidence type="ECO:0000259" key="15">
    <source>
        <dbReference type="Pfam" id="PF17837"/>
    </source>
</evidence>
<evidence type="ECO:0000256" key="10">
    <source>
        <dbReference type="ARBA" id="ARBA00049176"/>
    </source>
</evidence>
<feature type="binding site" evidence="12">
    <location>
        <position position="168"/>
    </location>
    <ligand>
        <name>CoA</name>
        <dbReference type="ChEBI" id="CHEBI:57287"/>
    </ligand>
</feature>
<evidence type="ECO:0000256" key="1">
    <source>
        <dbReference type="ARBA" id="ARBA00003937"/>
    </source>
</evidence>
<comment type="cofactor">
    <cofactor evidence="13">
        <name>Mg(2+)</name>
        <dbReference type="ChEBI" id="CHEBI:18420"/>
    </cofactor>
</comment>
<evidence type="ECO:0000256" key="12">
    <source>
        <dbReference type="PIRSR" id="PIRSR603542-1"/>
    </source>
</evidence>
<dbReference type="Pfam" id="PF01648">
    <property type="entry name" value="ACPS"/>
    <property type="match status" value="1"/>
</dbReference>
<dbReference type="Pfam" id="PF17837">
    <property type="entry name" value="4PPT_N"/>
    <property type="match status" value="1"/>
</dbReference>
<organism evidence="16 17">
    <name type="scientific">Rhizobium rhizoryzae</name>
    <dbReference type="NCBI Taxonomy" id="451876"/>
    <lineage>
        <taxon>Bacteria</taxon>
        <taxon>Pseudomonadati</taxon>
        <taxon>Pseudomonadota</taxon>
        <taxon>Alphaproteobacteria</taxon>
        <taxon>Hyphomicrobiales</taxon>
        <taxon>Rhizobiaceae</taxon>
        <taxon>Rhizobium/Agrobacterium group</taxon>
        <taxon>Rhizobium</taxon>
    </lineage>
</organism>
<evidence type="ECO:0000256" key="2">
    <source>
        <dbReference type="ARBA" id="ARBA00004993"/>
    </source>
</evidence>
<dbReference type="InterPro" id="IPR003542">
    <property type="entry name" value="Enbac_synth_compD-like"/>
</dbReference>
<evidence type="ECO:0000256" key="6">
    <source>
        <dbReference type="ARBA" id="ARBA00022679"/>
    </source>
</evidence>
<dbReference type="RefSeq" id="WP_165131535.1">
    <property type="nucleotide sequence ID" value="NZ_CP049249.1"/>
</dbReference>
<comment type="pathway">
    <text evidence="2">Siderophore biosynthesis; enterobactin biosynthesis.</text>
</comment>
<comment type="catalytic activity">
    <reaction evidence="10">
        <text>apo-[aryl-carrier protein] + CoA = holo-[aryl-carrier protein] + adenosine 3',5'-bisphosphate + H(+)</text>
        <dbReference type="Rhea" id="RHEA:48404"/>
        <dbReference type="Rhea" id="RHEA-COMP:15903"/>
        <dbReference type="Rhea" id="RHEA-COMP:17557"/>
        <dbReference type="ChEBI" id="CHEBI:15378"/>
        <dbReference type="ChEBI" id="CHEBI:29999"/>
        <dbReference type="ChEBI" id="CHEBI:57287"/>
        <dbReference type="ChEBI" id="CHEBI:58343"/>
        <dbReference type="ChEBI" id="CHEBI:64479"/>
    </reaction>
</comment>
<dbReference type="GO" id="GO:0009239">
    <property type="term" value="P:enterobactin biosynthetic process"/>
    <property type="evidence" value="ECO:0007669"/>
    <property type="project" value="UniProtKB-UniPathway"/>
</dbReference>
<dbReference type="UniPathway" id="UPA00017"/>
<dbReference type="GO" id="GO:0008897">
    <property type="term" value="F:holo-[acyl-carrier-protein] synthase activity"/>
    <property type="evidence" value="ECO:0007669"/>
    <property type="project" value="InterPro"/>
</dbReference>
<comment type="subunit">
    <text evidence="4">EntB, EntD, EntE, and EntF form a multienzyme complex called enterobactin synthase.</text>
</comment>
<feature type="binding site" evidence="12">
    <location>
        <position position="52"/>
    </location>
    <ligand>
        <name>CoA</name>
        <dbReference type="ChEBI" id="CHEBI:57287"/>
    </ligand>
</feature>
<evidence type="ECO:0000256" key="11">
    <source>
        <dbReference type="ARBA" id="ARBA00049191"/>
    </source>
</evidence>
<proteinExistence type="inferred from homology"/>
<dbReference type="PRINTS" id="PR01399">
    <property type="entry name" value="ENTSNTHTASED"/>
</dbReference>
<accession>A0A7W6LHG3</accession>
<dbReference type="PANTHER" id="PTHR38096:SF1">
    <property type="entry name" value="ENTEROBACTIN SYNTHASE COMPONENT D"/>
    <property type="match status" value="1"/>
</dbReference>
<feature type="binding site" evidence="12">
    <location>
        <begin position="96"/>
        <end position="97"/>
    </location>
    <ligand>
        <name>CoA</name>
        <dbReference type="ChEBI" id="CHEBI:57287"/>
    </ligand>
</feature>
<evidence type="ECO:0000256" key="7">
    <source>
        <dbReference type="ARBA" id="ARBA00023191"/>
    </source>
</evidence>
<evidence type="ECO:0000256" key="9">
    <source>
        <dbReference type="ARBA" id="ARBA00031996"/>
    </source>
</evidence>
<keyword evidence="6 16" id="KW-0808">Transferase</keyword>
<dbReference type="InterPro" id="IPR037143">
    <property type="entry name" value="4-PPantetheinyl_Trfase_dom_sf"/>
</dbReference>
<evidence type="ECO:0000256" key="3">
    <source>
        <dbReference type="ARBA" id="ARBA00008342"/>
    </source>
</evidence>
<feature type="binding site" evidence="13">
    <location>
        <position position="118"/>
    </location>
    <ligand>
        <name>Mg(2+)</name>
        <dbReference type="ChEBI" id="CHEBI:18420"/>
    </ligand>
</feature>
<dbReference type="GO" id="GO:0009366">
    <property type="term" value="C:enterobactin synthetase complex"/>
    <property type="evidence" value="ECO:0007669"/>
    <property type="project" value="InterPro"/>
</dbReference>
<feature type="binding site" evidence="12">
    <location>
        <position position="118"/>
    </location>
    <ligand>
        <name>CoA</name>
        <dbReference type="ChEBI" id="CHEBI:57287"/>
    </ligand>
</feature>
<feature type="binding site" evidence="12">
    <location>
        <position position="60"/>
    </location>
    <ligand>
        <name>CoA</name>
        <dbReference type="ChEBI" id="CHEBI:57287"/>
    </ligand>
</feature>
<gene>
    <name evidence="16" type="ORF">GGQ72_002799</name>
</gene>
<evidence type="ECO:0000256" key="13">
    <source>
        <dbReference type="PIRSR" id="PIRSR603542-2"/>
    </source>
</evidence>
<comment type="caution">
    <text evidence="16">The sequence shown here is derived from an EMBL/GenBank/DDBJ whole genome shotgun (WGS) entry which is preliminary data.</text>
</comment>
<keyword evidence="13" id="KW-0460">Magnesium</keyword>
<dbReference type="InterPro" id="IPR008278">
    <property type="entry name" value="4-PPantetheinyl_Trfase_dom"/>
</dbReference>
<evidence type="ECO:0000256" key="8">
    <source>
        <dbReference type="ARBA" id="ARBA00029894"/>
    </source>
</evidence>
<evidence type="ECO:0000259" key="14">
    <source>
        <dbReference type="Pfam" id="PF01648"/>
    </source>
</evidence>
<comment type="similarity">
    <text evidence="3">Belongs to the P-Pant transferase superfamily. EntD family.</text>
</comment>
<feature type="binding site" evidence="12">
    <location>
        <position position="164"/>
    </location>
    <ligand>
        <name>CoA</name>
        <dbReference type="ChEBI" id="CHEBI:57287"/>
    </ligand>
</feature>
<reference evidence="16 17" key="1">
    <citation type="submission" date="2020-08" db="EMBL/GenBank/DDBJ databases">
        <title>Genomic Encyclopedia of Type Strains, Phase IV (KMG-IV): sequencing the most valuable type-strain genomes for metagenomic binning, comparative biology and taxonomic classification.</title>
        <authorList>
            <person name="Goeker M."/>
        </authorList>
    </citation>
    <scope>NUCLEOTIDE SEQUENCE [LARGE SCALE GENOMIC DNA]</scope>
    <source>
        <strain evidence="16 17">DSM 29514</strain>
    </source>
</reference>
<comment type="catalytic activity">
    <reaction evidence="11">
        <text>apo-[peptidyl-carrier protein] + CoA = holo-[peptidyl-carrier protein] + adenosine 3',5'-bisphosphate + H(+)</text>
        <dbReference type="Rhea" id="RHEA:46228"/>
        <dbReference type="Rhea" id="RHEA-COMP:11479"/>
        <dbReference type="Rhea" id="RHEA-COMP:11480"/>
        <dbReference type="ChEBI" id="CHEBI:15378"/>
        <dbReference type="ChEBI" id="CHEBI:29999"/>
        <dbReference type="ChEBI" id="CHEBI:57287"/>
        <dbReference type="ChEBI" id="CHEBI:58343"/>
        <dbReference type="ChEBI" id="CHEBI:64479"/>
    </reaction>
</comment>
<comment type="function">
    <text evidence="1">Involved in the biosynthesis of the siderophore enterobactin (enterochelin), which is a macrocyclic trimeric lactone of N-(2,3-dihydroxybenzoyl)-serine. The serine trilactone serves as a scaffolding for the three catechol functionalities that provide hexadentate coordination for the tightly ligated iron(2+) atoms. Plays an essential role in the assembly of the enterobactin by catalyzing the transfer of the 4'-phosphopantetheine (Ppant) moiety from coenzyme A to the apo-domains of both EntB (ArCP domain) and EntF (PCP domain) to yield their holo-forms which make them competent for the activation of 2,3-dihydroxybenzoate (DHB) and L-serine, respectively.</text>
</comment>
<feature type="binding site" evidence="13">
    <location>
        <position position="119"/>
    </location>
    <ligand>
        <name>Mg(2+)</name>
        <dbReference type="ChEBI" id="CHEBI:18420"/>
    </ligand>
</feature>
<evidence type="ECO:0000313" key="17">
    <source>
        <dbReference type="Proteomes" id="UP000519897"/>
    </source>
</evidence>
<keyword evidence="13" id="KW-0479">Metal-binding</keyword>
<feature type="binding site" evidence="13">
    <location>
        <position position="120"/>
    </location>
    <ligand>
        <name>Mg(2+)</name>
        <dbReference type="ChEBI" id="CHEBI:18420"/>
    </ligand>
</feature>
<dbReference type="GO" id="GO:0000287">
    <property type="term" value="F:magnesium ion binding"/>
    <property type="evidence" value="ECO:0007669"/>
    <property type="project" value="InterPro"/>
</dbReference>
<evidence type="ECO:0000256" key="5">
    <source>
        <dbReference type="ARBA" id="ARBA00019087"/>
    </source>
</evidence>
<dbReference type="Proteomes" id="UP000519897">
    <property type="component" value="Unassembled WGS sequence"/>
</dbReference>
<dbReference type="SUPFAM" id="SSF56214">
    <property type="entry name" value="4'-phosphopantetheinyl transferase"/>
    <property type="match status" value="1"/>
</dbReference>